<dbReference type="GeneID" id="19892974"/>
<dbReference type="HOGENOM" id="CLU_2426678_0_0_1"/>
<evidence type="ECO:0000313" key="2">
    <source>
        <dbReference type="EMBL" id="EJP61095.1"/>
    </source>
</evidence>
<proteinExistence type="predicted"/>
<organism evidence="2 3">
    <name type="scientific">Beauveria bassiana (strain ARSEF 2860)</name>
    <name type="common">White muscardine disease fungus</name>
    <name type="synonym">Tritirachium shiotae</name>
    <dbReference type="NCBI Taxonomy" id="655819"/>
    <lineage>
        <taxon>Eukaryota</taxon>
        <taxon>Fungi</taxon>
        <taxon>Dikarya</taxon>
        <taxon>Ascomycota</taxon>
        <taxon>Pezizomycotina</taxon>
        <taxon>Sordariomycetes</taxon>
        <taxon>Hypocreomycetidae</taxon>
        <taxon>Hypocreales</taxon>
        <taxon>Cordycipitaceae</taxon>
        <taxon>Beauveria</taxon>
    </lineage>
</organism>
<gene>
    <name evidence="2" type="ORF">BBA_09962</name>
</gene>
<dbReference type="Proteomes" id="UP000002762">
    <property type="component" value="Unassembled WGS sequence"/>
</dbReference>
<evidence type="ECO:0000313" key="3">
    <source>
        <dbReference type="Proteomes" id="UP000002762"/>
    </source>
</evidence>
<accession>J4VR02</accession>
<evidence type="ECO:0000256" key="1">
    <source>
        <dbReference type="SAM" id="MobiDB-lite"/>
    </source>
</evidence>
<dbReference type="InParanoid" id="J4VR02"/>
<feature type="region of interest" description="Disordered" evidence="1">
    <location>
        <begin position="55"/>
        <end position="91"/>
    </location>
</feature>
<feature type="compositionally biased region" description="Basic and acidic residues" evidence="1">
    <location>
        <begin position="56"/>
        <end position="73"/>
    </location>
</feature>
<reference evidence="2 3" key="1">
    <citation type="journal article" date="2012" name="Sci. Rep.">
        <title>Genomic perspectives on the evolution of fungal entomopathogenicity in Beauveria bassiana.</title>
        <authorList>
            <person name="Xiao G."/>
            <person name="Ying S.H."/>
            <person name="Zheng P."/>
            <person name="Wang Z.L."/>
            <person name="Zhang S."/>
            <person name="Xie X.Q."/>
            <person name="Shang Y."/>
            <person name="St Leger R.J."/>
            <person name="Zhao G.P."/>
            <person name="Wang C."/>
            <person name="Feng M.G."/>
        </authorList>
    </citation>
    <scope>NUCLEOTIDE SEQUENCE [LARGE SCALE GENOMIC DNA]</scope>
    <source>
        <strain evidence="2 3">ARSEF 2860</strain>
    </source>
</reference>
<dbReference type="RefSeq" id="XP_008603281.1">
    <property type="nucleotide sequence ID" value="XM_008605059.1"/>
</dbReference>
<keyword evidence="3" id="KW-1185">Reference proteome</keyword>
<dbReference type="EMBL" id="JH725226">
    <property type="protein sequence ID" value="EJP61095.1"/>
    <property type="molecule type" value="Genomic_DNA"/>
</dbReference>
<protein>
    <submittedName>
        <fullName evidence="2">Uncharacterized protein</fullName>
    </submittedName>
</protein>
<name>J4VR02_BEAB2</name>
<sequence>MDFPAPSPLVHGYTTLTYIEFIASGKYTRNYRSKCAKTGKGQAITVIVSNYPGQIRDLDRPLDQEGRGTKESPNDTETGSELENAVPESEL</sequence>
<dbReference type="AlphaFoldDB" id="J4VR02"/>